<dbReference type="Proteomes" id="UP000298663">
    <property type="component" value="Chromosome X"/>
</dbReference>
<accession>A0A4U8UR33</accession>
<dbReference type="EMBL" id="AZBU02000001">
    <property type="protein sequence ID" value="TMS34617.1"/>
    <property type="molecule type" value="Genomic_DNA"/>
</dbReference>
<evidence type="ECO:0000313" key="1">
    <source>
        <dbReference type="EMBL" id="TMS34617.1"/>
    </source>
</evidence>
<evidence type="ECO:0000313" key="2">
    <source>
        <dbReference type="Proteomes" id="UP000298663"/>
    </source>
</evidence>
<proteinExistence type="predicted"/>
<keyword evidence="2" id="KW-1185">Reference proteome</keyword>
<name>A0A4U8UR33_STECR</name>
<reference evidence="1 2" key="1">
    <citation type="journal article" date="2015" name="Genome Biol.">
        <title>Comparative genomics of Steinernema reveals deeply conserved gene regulatory networks.</title>
        <authorList>
            <person name="Dillman A.R."/>
            <person name="Macchietto M."/>
            <person name="Porter C.F."/>
            <person name="Rogers A."/>
            <person name="Williams B."/>
            <person name="Antoshechkin I."/>
            <person name="Lee M.M."/>
            <person name="Goodwin Z."/>
            <person name="Lu X."/>
            <person name="Lewis E.E."/>
            <person name="Goodrich-Blair H."/>
            <person name="Stock S.P."/>
            <person name="Adams B.J."/>
            <person name="Sternberg P.W."/>
            <person name="Mortazavi A."/>
        </authorList>
    </citation>
    <scope>NUCLEOTIDE SEQUENCE [LARGE SCALE GENOMIC DNA]</scope>
    <source>
        <strain evidence="1 2">ALL</strain>
    </source>
</reference>
<comment type="caution">
    <text evidence="1">The sequence shown here is derived from an EMBL/GenBank/DDBJ whole genome shotgun (WGS) entry which is preliminary data.</text>
</comment>
<gene>
    <name evidence="1" type="ORF">L596_002170</name>
</gene>
<protein>
    <submittedName>
        <fullName evidence="1">Uncharacterized protein</fullName>
    </submittedName>
</protein>
<dbReference type="EMBL" id="CM016762">
    <property type="protein sequence ID" value="TMS34617.1"/>
    <property type="molecule type" value="Genomic_DNA"/>
</dbReference>
<sequence length="74" mass="8295">MHSKLCAFVRWSKLIHIGWVVAIFALSSKTTSIVLAAEVKAFYCFVQAFTVSSVLPTRVRFPHFITTGSVLQHL</sequence>
<organism evidence="1 2">
    <name type="scientific">Steinernema carpocapsae</name>
    <name type="common">Entomopathogenic nematode</name>
    <dbReference type="NCBI Taxonomy" id="34508"/>
    <lineage>
        <taxon>Eukaryota</taxon>
        <taxon>Metazoa</taxon>
        <taxon>Ecdysozoa</taxon>
        <taxon>Nematoda</taxon>
        <taxon>Chromadorea</taxon>
        <taxon>Rhabditida</taxon>
        <taxon>Tylenchina</taxon>
        <taxon>Panagrolaimomorpha</taxon>
        <taxon>Strongyloidoidea</taxon>
        <taxon>Steinernematidae</taxon>
        <taxon>Steinernema</taxon>
    </lineage>
</organism>
<reference evidence="1 2" key="2">
    <citation type="journal article" date="2019" name="G3 (Bethesda)">
        <title>Hybrid Assembly of the Genome of the Entomopathogenic Nematode Steinernema carpocapsae Identifies the X-Chromosome.</title>
        <authorList>
            <person name="Serra L."/>
            <person name="Macchietto M."/>
            <person name="Macias-Munoz A."/>
            <person name="McGill C.J."/>
            <person name="Rodriguez I.M."/>
            <person name="Rodriguez B."/>
            <person name="Murad R."/>
            <person name="Mortazavi A."/>
        </authorList>
    </citation>
    <scope>NUCLEOTIDE SEQUENCE [LARGE SCALE GENOMIC DNA]</scope>
    <source>
        <strain evidence="1 2">ALL</strain>
    </source>
</reference>
<dbReference type="AlphaFoldDB" id="A0A4U8UR33"/>